<accession>A0A080ZTP8</accession>
<protein>
    <submittedName>
        <fullName evidence="1">Uncharacterized protein</fullName>
    </submittedName>
</protein>
<organism evidence="1 2">
    <name type="scientific">Phytophthora nicotianae P1976</name>
    <dbReference type="NCBI Taxonomy" id="1317066"/>
    <lineage>
        <taxon>Eukaryota</taxon>
        <taxon>Sar</taxon>
        <taxon>Stramenopiles</taxon>
        <taxon>Oomycota</taxon>
        <taxon>Peronosporomycetes</taxon>
        <taxon>Peronosporales</taxon>
        <taxon>Peronosporaceae</taxon>
        <taxon>Phytophthora</taxon>
    </lineage>
</organism>
<proteinExistence type="predicted"/>
<evidence type="ECO:0000313" key="1">
    <source>
        <dbReference type="EMBL" id="ETO70009.1"/>
    </source>
</evidence>
<gene>
    <name evidence="1" type="ORF">F444_13484</name>
</gene>
<sequence length="133" mass="15414">MLESTRYLQSAAWNLCRWSKFTPLTDRVQRLAWNTLNITQPFAFEATCNYLWNGTIVPYPQHGREAFDLVGDLENTRVIKFRLKKTLNSGATVSILKRAVARRFFDENRMVMVFQIFSEGEGMFSGMDTDETS</sequence>
<evidence type="ECO:0000313" key="2">
    <source>
        <dbReference type="Proteomes" id="UP000028582"/>
    </source>
</evidence>
<reference evidence="1 2" key="1">
    <citation type="submission" date="2013-11" db="EMBL/GenBank/DDBJ databases">
        <title>The Genome Sequence of Phytophthora parasitica P1976.</title>
        <authorList>
            <consortium name="The Broad Institute Genomics Platform"/>
            <person name="Russ C."/>
            <person name="Tyler B."/>
            <person name="Panabieres F."/>
            <person name="Shan W."/>
            <person name="Tripathy S."/>
            <person name="Grunwald N."/>
            <person name="Machado M."/>
            <person name="Johnson C.S."/>
            <person name="Walker B."/>
            <person name="Young S."/>
            <person name="Zeng Q."/>
            <person name="Gargeya S."/>
            <person name="Fitzgerald M."/>
            <person name="Haas B."/>
            <person name="Abouelleil A."/>
            <person name="Allen A.W."/>
            <person name="Alvarado L."/>
            <person name="Arachchi H.M."/>
            <person name="Berlin A.M."/>
            <person name="Chapman S.B."/>
            <person name="Gainer-Dewar J."/>
            <person name="Goldberg J."/>
            <person name="Griggs A."/>
            <person name="Gujja S."/>
            <person name="Hansen M."/>
            <person name="Howarth C."/>
            <person name="Imamovic A."/>
            <person name="Ireland A."/>
            <person name="Larimer J."/>
            <person name="McCowan C."/>
            <person name="Murphy C."/>
            <person name="Pearson M."/>
            <person name="Poon T.W."/>
            <person name="Priest M."/>
            <person name="Roberts A."/>
            <person name="Saif S."/>
            <person name="Shea T."/>
            <person name="Sisk P."/>
            <person name="Sykes S."/>
            <person name="Wortman J."/>
            <person name="Nusbaum C."/>
            <person name="Birren B."/>
        </authorList>
    </citation>
    <scope>NUCLEOTIDE SEQUENCE [LARGE SCALE GENOMIC DNA]</scope>
    <source>
        <strain evidence="1 2">P1976</strain>
    </source>
</reference>
<dbReference type="Proteomes" id="UP000028582">
    <property type="component" value="Unassembled WGS sequence"/>
</dbReference>
<dbReference type="EMBL" id="ANJA01002433">
    <property type="protein sequence ID" value="ETO70009.1"/>
    <property type="molecule type" value="Genomic_DNA"/>
</dbReference>
<name>A0A080ZTP8_PHYNI</name>
<comment type="caution">
    <text evidence="1">The sequence shown here is derived from an EMBL/GenBank/DDBJ whole genome shotgun (WGS) entry which is preliminary data.</text>
</comment>
<dbReference type="AlphaFoldDB" id="A0A080ZTP8"/>